<evidence type="ECO:0000313" key="4">
    <source>
        <dbReference type="Proteomes" id="UP000095228"/>
    </source>
</evidence>
<name>A0A1D8AU26_9BACT</name>
<evidence type="ECO:0000313" key="3">
    <source>
        <dbReference type="EMBL" id="AOS44398.1"/>
    </source>
</evidence>
<dbReference type="STRING" id="1838286.Verru16b_01460"/>
<feature type="compositionally biased region" description="Pro residues" evidence="1">
    <location>
        <begin position="108"/>
        <end position="120"/>
    </location>
</feature>
<keyword evidence="2" id="KW-0472">Membrane</keyword>
<keyword evidence="2" id="KW-1133">Transmembrane helix</keyword>
<dbReference type="KEGG" id="obg:Verru16b_01460"/>
<evidence type="ECO:0000256" key="2">
    <source>
        <dbReference type="SAM" id="Phobius"/>
    </source>
</evidence>
<gene>
    <name evidence="3" type="ORF">Verru16b_01460</name>
</gene>
<dbReference type="RefSeq" id="WP_069961650.1">
    <property type="nucleotide sequence ID" value="NZ_CP016094.1"/>
</dbReference>
<dbReference type="PATRIC" id="fig|1838286.3.peg.1475"/>
<keyword evidence="4" id="KW-1185">Reference proteome</keyword>
<feature type="region of interest" description="Disordered" evidence="1">
    <location>
        <begin position="99"/>
        <end position="120"/>
    </location>
</feature>
<protein>
    <submittedName>
        <fullName evidence="3">Uncharacterized protein</fullName>
    </submittedName>
</protein>
<accession>A0A1D8AU26</accession>
<reference evidence="3 4" key="1">
    <citation type="submission" date="2016-06" db="EMBL/GenBank/DDBJ databases">
        <title>Three novel species with peptidoglycan cell walls form the new genus Lacunisphaera gen. nov. in the family Opitutaceae of the verrucomicrobial subdivision 4.</title>
        <authorList>
            <person name="Rast P."/>
            <person name="Gloeckner I."/>
            <person name="Jogler M."/>
            <person name="Boedeker C."/>
            <person name="Jeske O."/>
            <person name="Wiegand S."/>
            <person name="Reinhardt R."/>
            <person name="Schumann P."/>
            <person name="Rohde M."/>
            <person name="Spring S."/>
            <person name="Gloeckner F.O."/>
            <person name="Jogler C."/>
        </authorList>
    </citation>
    <scope>NUCLEOTIDE SEQUENCE [LARGE SCALE GENOMIC DNA]</scope>
    <source>
        <strain evidence="3 4">IG16b</strain>
    </source>
</reference>
<dbReference type="AlphaFoldDB" id="A0A1D8AU26"/>
<dbReference type="Proteomes" id="UP000095228">
    <property type="component" value="Chromosome"/>
</dbReference>
<organism evidence="3 4">
    <name type="scientific">Lacunisphaera limnophila</name>
    <dbReference type="NCBI Taxonomy" id="1838286"/>
    <lineage>
        <taxon>Bacteria</taxon>
        <taxon>Pseudomonadati</taxon>
        <taxon>Verrucomicrobiota</taxon>
        <taxon>Opitutia</taxon>
        <taxon>Opitutales</taxon>
        <taxon>Opitutaceae</taxon>
        <taxon>Lacunisphaera</taxon>
    </lineage>
</organism>
<feature type="region of interest" description="Disordered" evidence="1">
    <location>
        <begin position="49"/>
        <end position="85"/>
    </location>
</feature>
<dbReference type="EMBL" id="CP016094">
    <property type="protein sequence ID" value="AOS44398.1"/>
    <property type="molecule type" value="Genomic_DNA"/>
</dbReference>
<keyword evidence="2" id="KW-0812">Transmembrane</keyword>
<evidence type="ECO:0000256" key="1">
    <source>
        <dbReference type="SAM" id="MobiDB-lite"/>
    </source>
</evidence>
<feature type="transmembrane region" description="Helical" evidence="2">
    <location>
        <begin position="7"/>
        <end position="26"/>
    </location>
</feature>
<proteinExistence type="predicted"/>
<sequence length="120" mass="12564">MRRSKEIIVLLALLLGAMAFVLWYVIDRRARNRAAPPAATVLLPAVAPQTAGTGQPAPPVDLTKHDGQTIDFSSGQPVVKNSPEDQAAIDAAAKDLAEATQGVTFKTAPPPPPPPAEPKP</sequence>
<dbReference type="OrthoDB" id="9973535at2"/>